<sequence length="523" mass="56725">MASNQERSYDVIGFGDEVPGILALIAAGKEYRRRTGKYPRILLMSKGSKHEGVGGHLVRGGLAYLDRCQIPRNLRKSLKLGTFGSPPTLYKEFLQRSGVTLIALDPRKADAALKKMMQEAGVALIREVKIASVIKNGPKLAGIKLARGETYFGKQFIDSTVNGELAQAAGVRKLKGFNTFGLPESELPVTLVFETEGLSIRRLKQVEYAYLKRFANPADQEAQRWLKQAAGSDAQFAERLRKNMRDPRGNLKTMWVGKDYIDIRSPALSVAYHSFRGKTFSLAKSGVILDEGNVAILPGGRLSWNALLCKVNGTEAEELAQAGAKPSAKILEEMNFVETWLKSIGAKAVKPASELYIRHAGNITGVVDPLYGSQMLLGGTPNWSALGTFGYHFDVRGGIEGLGNRASENGFKSVSFSKPIFNIGIQHAQIKAVPNLAVVSPGSGFQGFASSAGRIVEFNAGVGQALGIAAITALLSGRNLSNVSNSEVRKVLLKTKQLPRVYGYANNNEARKLKNFESLLVLV</sequence>
<organism evidence="1 2">
    <name type="scientific">Moorena producens PAL-8-15-08-1</name>
    <dbReference type="NCBI Taxonomy" id="1458985"/>
    <lineage>
        <taxon>Bacteria</taxon>
        <taxon>Bacillati</taxon>
        <taxon>Cyanobacteriota</taxon>
        <taxon>Cyanophyceae</taxon>
        <taxon>Coleofasciculales</taxon>
        <taxon>Coleofasciculaceae</taxon>
        <taxon>Moorena</taxon>
    </lineage>
</organism>
<protein>
    <submittedName>
        <fullName evidence="1">FAD-dependent oxidoreductase</fullName>
    </submittedName>
</protein>
<dbReference type="OrthoDB" id="501813at2"/>
<dbReference type="Proteomes" id="UP000177870">
    <property type="component" value="Chromosome"/>
</dbReference>
<dbReference type="Pfam" id="PF12831">
    <property type="entry name" value="FAD_oxidored"/>
    <property type="match status" value="1"/>
</dbReference>
<proteinExistence type="predicted"/>
<dbReference type="AlphaFoldDB" id="A0A1D8U264"/>
<dbReference type="RefSeq" id="WP_070396289.1">
    <property type="nucleotide sequence ID" value="NZ_CP017599.1"/>
</dbReference>
<dbReference type="InterPro" id="IPR036188">
    <property type="entry name" value="FAD/NAD-bd_sf"/>
</dbReference>
<gene>
    <name evidence="1" type="ORF">BJP34_34850</name>
</gene>
<evidence type="ECO:0000313" key="2">
    <source>
        <dbReference type="Proteomes" id="UP000177870"/>
    </source>
</evidence>
<name>A0A1D8U264_9CYAN</name>
<dbReference type="EMBL" id="CP017599">
    <property type="protein sequence ID" value="AOX03923.1"/>
    <property type="molecule type" value="Genomic_DNA"/>
</dbReference>
<accession>A0A1D8U264</accession>
<evidence type="ECO:0000313" key="1">
    <source>
        <dbReference type="EMBL" id="AOX03923.1"/>
    </source>
</evidence>
<dbReference type="KEGG" id="mpro:BJP34_34850"/>
<reference evidence="2" key="1">
    <citation type="submission" date="2016-10" db="EMBL/GenBank/DDBJ databases">
        <title>Comparative genomics uncovers the prolific and rare metabolic potential of the cyanobacterial genus Moorea.</title>
        <authorList>
            <person name="Leao T."/>
            <person name="Castelao G."/>
            <person name="Korobeynikov A."/>
            <person name="Monroe E.A."/>
            <person name="Podell S."/>
            <person name="Glukhov E."/>
            <person name="Allen E."/>
            <person name="Gerwick W.H."/>
            <person name="Gerwick L."/>
        </authorList>
    </citation>
    <scope>NUCLEOTIDE SEQUENCE [LARGE SCALE GENOMIC DNA]</scope>
    <source>
        <strain evidence="2">PAL-8-15-08-1</strain>
    </source>
</reference>
<dbReference type="STRING" id="1458985.BJP34_34850"/>
<dbReference type="SUPFAM" id="SSF51905">
    <property type="entry name" value="FAD/NAD(P)-binding domain"/>
    <property type="match status" value="1"/>
</dbReference>